<dbReference type="Gene3D" id="1.20.1690.10">
    <property type="entry name" value="V-type ATP synthase subunit C domain"/>
    <property type="match status" value="2"/>
</dbReference>
<evidence type="ECO:0000313" key="6">
    <source>
        <dbReference type="EMBL" id="RHK06471.1"/>
    </source>
</evidence>
<dbReference type="Pfam" id="PF01992">
    <property type="entry name" value="vATP-synt_AC39"/>
    <property type="match status" value="1"/>
</dbReference>
<dbReference type="Proteomes" id="UP000286288">
    <property type="component" value="Unassembled WGS sequence"/>
</dbReference>
<dbReference type="OrthoDB" id="1653at2"/>
<reference evidence="6 7" key="1">
    <citation type="submission" date="2018-08" db="EMBL/GenBank/DDBJ databases">
        <title>A genome reference for cultivated species of the human gut microbiota.</title>
        <authorList>
            <person name="Zou Y."/>
            <person name="Xue W."/>
            <person name="Luo G."/>
        </authorList>
    </citation>
    <scope>NUCLEOTIDE SEQUENCE [LARGE SCALE GENOMIC DNA]</scope>
    <source>
        <strain evidence="6 7">AF48-16</strain>
    </source>
</reference>
<dbReference type="AlphaFoldDB" id="A0A1G9G3E2"/>
<proteinExistence type="inferred from homology"/>
<evidence type="ECO:0000256" key="1">
    <source>
        <dbReference type="ARBA" id="ARBA00006709"/>
    </source>
</evidence>
<evidence type="ECO:0000313" key="4">
    <source>
        <dbReference type="EMBL" id="MDT2965946.1"/>
    </source>
</evidence>
<accession>A0A1G9G3E2</accession>
<keyword evidence="3" id="KW-0406">Ion transport</keyword>
<evidence type="ECO:0000313" key="8">
    <source>
        <dbReference type="Proteomes" id="UP000422837"/>
    </source>
</evidence>
<dbReference type="RefSeq" id="WP_005229238.1">
    <property type="nucleotide sequence ID" value="NZ_CABGJK010000022.1"/>
</dbReference>
<dbReference type="EMBL" id="CP046123">
    <property type="protein sequence ID" value="QGN30250.1"/>
    <property type="molecule type" value="Genomic_DNA"/>
</dbReference>
<dbReference type="Proteomes" id="UP000422837">
    <property type="component" value="Chromosome"/>
</dbReference>
<protein>
    <submittedName>
        <fullName evidence="6">V-type ATP synthase subunit C</fullName>
    </submittedName>
</protein>
<dbReference type="SUPFAM" id="SSF103486">
    <property type="entry name" value="V-type ATP synthase subunit C"/>
    <property type="match status" value="1"/>
</dbReference>
<comment type="similarity">
    <text evidence="1">Belongs to the V-ATPase V0D/AC39 subunit family.</text>
</comment>
<dbReference type="Proteomes" id="UP001268896">
    <property type="component" value="Unassembled WGS sequence"/>
</dbReference>
<dbReference type="InterPro" id="IPR035067">
    <property type="entry name" value="V-type_ATPase_csu/dsu"/>
</dbReference>
<dbReference type="NCBIfam" id="NF002266">
    <property type="entry name" value="PRK01198.1-2"/>
    <property type="match status" value="1"/>
</dbReference>
<name>A0A1G9G3E2_ENTCA</name>
<organism evidence="6 7">
    <name type="scientific">Enterococcus casseliflavus</name>
    <name type="common">Enterococcus flavescens</name>
    <dbReference type="NCBI Taxonomy" id="37734"/>
    <lineage>
        <taxon>Bacteria</taxon>
        <taxon>Bacillati</taxon>
        <taxon>Bacillota</taxon>
        <taxon>Bacilli</taxon>
        <taxon>Lactobacillales</taxon>
        <taxon>Enterococcaceae</taxon>
        <taxon>Enterococcus</taxon>
    </lineage>
</organism>
<evidence type="ECO:0000313" key="5">
    <source>
        <dbReference type="EMBL" id="QGN30250.1"/>
    </source>
</evidence>
<sequence>MNDIKYNTLNTRIRTYESQLFDRSRYERMLSAASAEEIYGMLQETVYGDFINEDDRVHDFEQVLMAELKRVYETMYQLTPEKAIVDFFALKYDYQNLKVLVKAAYMQEDFSAYLVPIGTQPLSVLKDLVKTRKSTQVAQEMVACVEEVFSYIENYHEVQSIDIIFDNHYWEQLWTIGKEYQDELLQSLIRRQIDIFNISTTLRSYAMKRKRGFISAVLADHGNLPASELLAEITTSLEAFVGYLQGTPYKELINHSYEELVEKKTLNTFDIRKDNFLMAKLKEQKIVPFGPSALAGYLYAKEIESKNLRILLIGKINKVPEEILRSRVRDSYA</sequence>
<dbReference type="InterPro" id="IPR036079">
    <property type="entry name" value="ATPase_csu/dsu_sf"/>
</dbReference>
<evidence type="ECO:0000313" key="7">
    <source>
        <dbReference type="Proteomes" id="UP000286288"/>
    </source>
</evidence>
<dbReference type="InterPro" id="IPR044911">
    <property type="entry name" value="V-type_ATPase_csu/dsu_dom_3"/>
</dbReference>
<evidence type="ECO:0000256" key="2">
    <source>
        <dbReference type="ARBA" id="ARBA00022448"/>
    </source>
</evidence>
<dbReference type="Gene3D" id="1.10.132.50">
    <property type="entry name" value="ATP synthase (C/AC39) subunit, domain 3"/>
    <property type="match status" value="1"/>
</dbReference>
<dbReference type="PANTHER" id="PTHR38682:SF1">
    <property type="entry name" value="V-TYPE ATP SYNTHASE SUBUNIT C"/>
    <property type="match status" value="1"/>
</dbReference>
<dbReference type="GO" id="GO:0046961">
    <property type="term" value="F:proton-transporting ATPase activity, rotational mechanism"/>
    <property type="evidence" value="ECO:0007669"/>
    <property type="project" value="InterPro"/>
</dbReference>
<dbReference type="EMBL" id="JARQDV010000014">
    <property type="protein sequence ID" value="MDT2965946.1"/>
    <property type="molecule type" value="Genomic_DNA"/>
</dbReference>
<evidence type="ECO:0000256" key="3">
    <source>
        <dbReference type="ARBA" id="ARBA00023065"/>
    </source>
</evidence>
<dbReference type="PANTHER" id="PTHR38682">
    <property type="entry name" value="V-TYPE ATP SYNTHASE SUBUNIT C"/>
    <property type="match status" value="1"/>
</dbReference>
<reference evidence="4" key="3">
    <citation type="submission" date="2023-03" db="EMBL/GenBank/DDBJ databases">
        <authorList>
            <person name="Shen W."/>
            <person name="Cai J."/>
        </authorList>
    </citation>
    <scope>NUCLEOTIDE SEQUENCE</scope>
    <source>
        <strain evidence="4">K72-2</strain>
    </source>
</reference>
<dbReference type="InterPro" id="IPR002843">
    <property type="entry name" value="ATPase_V0-cplx_csu/dsu"/>
</dbReference>
<reference evidence="5 8" key="2">
    <citation type="submission" date="2019-11" db="EMBL/GenBank/DDBJ databases">
        <title>Detection and genome characteristic of a blood enterococcus casselifavus isolate from Zhengzhou,china.</title>
        <authorList>
            <person name="Wen P."/>
        </authorList>
    </citation>
    <scope>NUCLEOTIDE SEQUENCE [LARGE SCALE GENOMIC DNA]</scope>
    <source>
        <strain evidence="5 8">EC291</strain>
    </source>
</reference>
<dbReference type="GeneID" id="15142794"/>
<keyword evidence="2" id="KW-0813">Transport</keyword>
<dbReference type="EMBL" id="QRMZ01000009">
    <property type="protein sequence ID" value="RHK06471.1"/>
    <property type="molecule type" value="Genomic_DNA"/>
</dbReference>
<gene>
    <name evidence="6" type="ORF">DW084_07860</name>
    <name evidence="5" type="ORF">GFU50_12280</name>
    <name evidence="4" type="ORF">P7I32_15235</name>
</gene>
<dbReference type="InterPro" id="IPR050873">
    <property type="entry name" value="V-ATPase_V0D/AC39_subunit"/>
</dbReference>